<evidence type="ECO:0000313" key="7">
    <source>
        <dbReference type="Proteomes" id="UP001295684"/>
    </source>
</evidence>
<evidence type="ECO:0000256" key="4">
    <source>
        <dbReference type="RuleBase" id="RU003814"/>
    </source>
</evidence>
<evidence type="ECO:0000256" key="2">
    <source>
        <dbReference type="ARBA" id="ARBA00022540"/>
    </source>
</evidence>
<dbReference type="SUPFAM" id="SSF100950">
    <property type="entry name" value="NagB/RpiA/CoA transferase-like"/>
    <property type="match status" value="1"/>
</dbReference>
<evidence type="ECO:0008006" key="8">
    <source>
        <dbReference type="Google" id="ProtNLM"/>
    </source>
</evidence>
<evidence type="ECO:0000313" key="6">
    <source>
        <dbReference type="EMBL" id="CAI2375079.1"/>
    </source>
</evidence>
<name>A0AAD2CYZ7_EUPCR</name>
<keyword evidence="5" id="KW-0175">Coiled coil</keyword>
<dbReference type="PANTHER" id="PTHR45860">
    <property type="entry name" value="TRANSLATION INITIATION FACTOR EIF-2B SUBUNIT ALPHA"/>
    <property type="match status" value="1"/>
</dbReference>
<dbReference type="Proteomes" id="UP001295684">
    <property type="component" value="Unassembled WGS sequence"/>
</dbReference>
<dbReference type="InterPro" id="IPR042529">
    <property type="entry name" value="IF_2B-like_C"/>
</dbReference>
<keyword evidence="7" id="KW-1185">Reference proteome</keyword>
<dbReference type="GO" id="GO:0005085">
    <property type="term" value="F:guanyl-nucleotide exchange factor activity"/>
    <property type="evidence" value="ECO:0007669"/>
    <property type="project" value="TreeGrafter"/>
</dbReference>
<dbReference type="InterPro" id="IPR000649">
    <property type="entry name" value="IF-2B-related"/>
</dbReference>
<dbReference type="Gene3D" id="3.40.50.10470">
    <property type="entry name" value="Translation initiation factor eif-2b, domain 2"/>
    <property type="match status" value="1"/>
</dbReference>
<evidence type="ECO:0000256" key="3">
    <source>
        <dbReference type="ARBA" id="ARBA00022917"/>
    </source>
</evidence>
<evidence type="ECO:0000256" key="5">
    <source>
        <dbReference type="SAM" id="Coils"/>
    </source>
</evidence>
<feature type="coiled-coil region" evidence="5">
    <location>
        <begin position="89"/>
        <end position="124"/>
    </location>
</feature>
<dbReference type="EMBL" id="CAMPGE010016527">
    <property type="protein sequence ID" value="CAI2375079.1"/>
    <property type="molecule type" value="Genomic_DNA"/>
</dbReference>
<dbReference type="AlphaFoldDB" id="A0AAD2CYZ7"/>
<dbReference type="GO" id="GO:0005851">
    <property type="term" value="C:eukaryotic translation initiation factor 2B complex"/>
    <property type="evidence" value="ECO:0007669"/>
    <property type="project" value="TreeGrafter"/>
</dbReference>
<protein>
    <recommendedName>
        <fullName evidence="8">EIF-2B GDP-GTP exchange factor subunit alpha</fullName>
    </recommendedName>
</protein>
<comment type="similarity">
    <text evidence="1 4">Belongs to the eIF-2B alpha/beta/delta subunits family.</text>
</comment>
<dbReference type="GO" id="GO:0003743">
    <property type="term" value="F:translation initiation factor activity"/>
    <property type="evidence" value="ECO:0007669"/>
    <property type="project" value="UniProtKB-KW"/>
</dbReference>
<sequence length="320" mass="36000">MEEKILEQFYLHFDEGDIYGDNNISYAASKALEEFVIMNEDKTIQGFIESLKNIQAYIIENSTSGHKLLKNRTNLTLRAVCNFCYHIFTKEIAKRMDQTMDEIKEALKKKAQDLCSLAEIAKQKIIKYSKKIWRDDMVILTHGYSSIVLKLITSAIENGYNLTVYVTEGRPDNTGEVMVKACQNIKPPGEDSSVSPKLGVDVKIILDSSVASIMSKVDYVFLGAEAIVENGGIINKIGTFTMALCAKAHKKKVYVFTESLKFLNTFPLDQSDISSVVPEMEDFDNLFSDYTPPEYINTLITDLGISTPYGVSDELIQFLI</sequence>
<evidence type="ECO:0000256" key="1">
    <source>
        <dbReference type="ARBA" id="ARBA00007251"/>
    </source>
</evidence>
<dbReference type="Pfam" id="PF01008">
    <property type="entry name" value="IF-2B"/>
    <property type="match status" value="1"/>
</dbReference>
<accession>A0AAD2CYZ7</accession>
<dbReference type="InterPro" id="IPR037171">
    <property type="entry name" value="NagB/RpiA_transferase-like"/>
</dbReference>
<keyword evidence="3" id="KW-0648">Protein biosynthesis</keyword>
<comment type="caution">
    <text evidence="6">The sequence shown here is derived from an EMBL/GenBank/DDBJ whole genome shotgun (WGS) entry which is preliminary data.</text>
</comment>
<dbReference type="InterPro" id="IPR051501">
    <property type="entry name" value="eIF2B_alpha/beta/delta"/>
</dbReference>
<reference evidence="6" key="1">
    <citation type="submission" date="2023-07" db="EMBL/GenBank/DDBJ databases">
        <authorList>
            <consortium name="AG Swart"/>
            <person name="Singh M."/>
            <person name="Singh A."/>
            <person name="Seah K."/>
            <person name="Emmerich C."/>
        </authorList>
    </citation>
    <scope>NUCLEOTIDE SEQUENCE</scope>
    <source>
        <strain evidence="6">DP1</strain>
    </source>
</reference>
<dbReference type="PANTHER" id="PTHR45860:SF1">
    <property type="entry name" value="TRANSLATION INITIATION FACTOR EIF-2B SUBUNIT ALPHA"/>
    <property type="match status" value="1"/>
</dbReference>
<organism evidence="6 7">
    <name type="scientific">Euplotes crassus</name>
    <dbReference type="NCBI Taxonomy" id="5936"/>
    <lineage>
        <taxon>Eukaryota</taxon>
        <taxon>Sar</taxon>
        <taxon>Alveolata</taxon>
        <taxon>Ciliophora</taxon>
        <taxon>Intramacronucleata</taxon>
        <taxon>Spirotrichea</taxon>
        <taxon>Hypotrichia</taxon>
        <taxon>Euplotida</taxon>
        <taxon>Euplotidae</taxon>
        <taxon>Moneuplotes</taxon>
    </lineage>
</organism>
<keyword evidence="2" id="KW-0396">Initiation factor</keyword>
<gene>
    <name evidence="6" type="ORF">ECRASSUSDP1_LOCUS16439</name>
</gene>
<proteinExistence type="inferred from homology"/>